<dbReference type="RefSeq" id="WP_188777825.1">
    <property type="nucleotide sequence ID" value="NZ_BMMB01000011.1"/>
</dbReference>
<evidence type="ECO:0000313" key="2">
    <source>
        <dbReference type="Proteomes" id="UP001185028"/>
    </source>
</evidence>
<keyword evidence="2" id="KW-1185">Reference proteome</keyword>
<sequence>MIPTVGDIYCAYSSLLGQYTACQVTELKESDGKSSQTLAAIVQLDWSGDTPLQHDQLDQLQPMIRSFYFWNNDWDHRFVEAEIPADYILTGNIPPLVTEPCRSYDTYWDIGNSLYEQRKWEAIDEKRRQRFKQACSDESTVTIAGMTVKKNTSTLRNFSPTSDTDIAALEQLYCLTHIEINHFTAAIIPFLQHNPFILELHIDQHDMTELDFSDTHLNRLIIRQGSLQKLTLNREMEFLSLVGEQAGGLHIDADGEGHALTLSVTATPPVLTGLNRLQALLIHGIEQLDLQEVTATYPALSELRLWGKPGTLSGVSSIARLEALQFFSTFDLFGFAGDDFPDPSQLPQLQTLWLTSLPADAAKSIKARYKKLAATTLDLEITKPRKPEWLAENLNNPFRDWDGREHIKHADAKKAATLYKQCLKNIRDWAQHTHDSTSLMSQLTAMIEMYTEAFNTLDAQSGCIDTIEREEIATALNELLDGLQQQLDEQHASTLEIDRQALEHVFERTREF</sequence>
<protein>
    <recommendedName>
        <fullName evidence="3">Gliding motility protein</fullName>
    </recommendedName>
</protein>
<dbReference type="SUPFAM" id="SSF52058">
    <property type="entry name" value="L domain-like"/>
    <property type="match status" value="1"/>
</dbReference>
<dbReference type="InterPro" id="IPR032675">
    <property type="entry name" value="LRR_dom_sf"/>
</dbReference>
<evidence type="ECO:0008006" key="3">
    <source>
        <dbReference type="Google" id="ProtNLM"/>
    </source>
</evidence>
<accession>A0ABU1J4U8</accession>
<organism evidence="1 2">
    <name type="scientific">Paenibacillus hunanensis</name>
    <dbReference type="NCBI Taxonomy" id="539262"/>
    <lineage>
        <taxon>Bacteria</taxon>
        <taxon>Bacillati</taxon>
        <taxon>Bacillota</taxon>
        <taxon>Bacilli</taxon>
        <taxon>Bacillales</taxon>
        <taxon>Paenibacillaceae</taxon>
        <taxon>Paenibacillus</taxon>
    </lineage>
</organism>
<reference evidence="1 2" key="1">
    <citation type="submission" date="2023-07" db="EMBL/GenBank/DDBJ databases">
        <title>Genomic Encyclopedia of Type Strains, Phase IV (KMG-IV): sequencing the most valuable type-strain genomes for metagenomic binning, comparative biology and taxonomic classification.</title>
        <authorList>
            <person name="Goeker M."/>
        </authorList>
    </citation>
    <scope>NUCLEOTIDE SEQUENCE [LARGE SCALE GENOMIC DNA]</scope>
    <source>
        <strain evidence="1 2">DSM 22170</strain>
    </source>
</reference>
<comment type="caution">
    <text evidence="1">The sequence shown here is derived from an EMBL/GenBank/DDBJ whole genome shotgun (WGS) entry which is preliminary data.</text>
</comment>
<dbReference type="Proteomes" id="UP001185028">
    <property type="component" value="Unassembled WGS sequence"/>
</dbReference>
<proteinExistence type="predicted"/>
<evidence type="ECO:0000313" key="1">
    <source>
        <dbReference type="EMBL" id="MDR6245592.1"/>
    </source>
</evidence>
<name>A0ABU1J4U8_9BACL</name>
<dbReference type="EMBL" id="JAVDQH010000016">
    <property type="protein sequence ID" value="MDR6245592.1"/>
    <property type="molecule type" value="Genomic_DNA"/>
</dbReference>
<gene>
    <name evidence="1" type="ORF">JOC58_003505</name>
</gene>
<dbReference type="Gene3D" id="3.80.10.10">
    <property type="entry name" value="Ribonuclease Inhibitor"/>
    <property type="match status" value="1"/>
</dbReference>